<comment type="caution">
    <text evidence="2">The sequence shown here is derived from an EMBL/GenBank/DDBJ whole genome shotgun (WGS) entry which is preliminary data.</text>
</comment>
<keyword evidence="1" id="KW-1133">Transmembrane helix</keyword>
<name>A0ABX0XPS3_9SPHN</name>
<reference evidence="2 3" key="1">
    <citation type="submission" date="2020-03" db="EMBL/GenBank/DDBJ databases">
        <title>Genomic Encyclopedia of Type Strains, Phase IV (KMG-IV): sequencing the most valuable type-strain genomes for metagenomic binning, comparative biology and taxonomic classification.</title>
        <authorList>
            <person name="Goeker M."/>
        </authorList>
    </citation>
    <scope>NUCLEOTIDE SEQUENCE [LARGE SCALE GENOMIC DNA]</scope>
    <source>
        <strain evidence="2 3">DSM 27651</strain>
    </source>
</reference>
<keyword evidence="3" id="KW-1185">Reference proteome</keyword>
<keyword evidence="1" id="KW-1003">Cell membrane</keyword>
<organism evidence="2 3">
    <name type="scientific">Sphingomonas jejuensis</name>
    <dbReference type="NCBI Taxonomy" id="904715"/>
    <lineage>
        <taxon>Bacteria</taxon>
        <taxon>Pseudomonadati</taxon>
        <taxon>Pseudomonadota</taxon>
        <taxon>Alphaproteobacteria</taxon>
        <taxon>Sphingomonadales</taxon>
        <taxon>Sphingomonadaceae</taxon>
        <taxon>Sphingomonas</taxon>
    </lineage>
</organism>
<protein>
    <recommendedName>
        <fullName evidence="1">SURF1-like protein</fullName>
    </recommendedName>
</protein>
<dbReference type="InterPro" id="IPR002994">
    <property type="entry name" value="Surf1/Shy1"/>
</dbReference>
<evidence type="ECO:0000313" key="2">
    <source>
        <dbReference type="EMBL" id="NJC34852.1"/>
    </source>
</evidence>
<dbReference type="PROSITE" id="PS50895">
    <property type="entry name" value="SURF1"/>
    <property type="match status" value="1"/>
</dbReference>
<comment type="caution">
    <text evidence="1">Lacks conserved residue(s) required for the propagation of feature annotation.</text>
</comment>
<feature type="transmembrane region" description="Helical" evidence="1">
    <location>
        <begin position="160"/>
        <end position="179"/>
    </location>
</feature>
<keyword evidence="1" id="KW-0472">Membrane</keyword>
<dbReference type="RefSeq" id="WP_425338484.1">
    <property type="nucleotide sequence ID" value="NZ_JAATJE010000002.1"/>
</dbReference>
<keyword evidence="1" id="KW-0812">Transmembrane</keyword>
<comment type="subcellular location">
    <subcellularLocation>
        <location evidence="1">Cell membrane</location>
        <topology evidence="1">Multi-pass membrane protein</topology>
    </subcellularLocation>
</comment>
<accession>A0ABX0XPS3</accession>
<gene>
    <name evidence="2" type="ORF">GGR88_002366</name>
</gene>
<proteinExistence type="inferred from homology"/>
<dbReference type="Pfam" id="PF02104">
    <property type="entry name" value="SURF1"/>
    <property type="match status" value="1"/>
</dbReference>
<sequence>MATIIVLAAVVTMIGLGVWQLRRAEWKDAVLRELAAAAHQPAVAYPAPPVADALPLFRRSAVTCLSVAGWRATSGRNRAGESGWIHVASCRTGAEGPGAQVVVGWSRDDANPAWAGGRVTGTIAPDSRSLIRLVADDAPAGLMPAAPPDIDSIPNNHRAYAVQWFAFAAIALVVYVVALRSRARRSR</sequence>
<evidence type="ECO:0000256" key="1">
    <source>
        <dbReference type="RuleBase" id="RU363076"/>
    </source>
</evidence>
<comment type="similarity">
    <text evidence="1">Belongs to the SURF1 family.</text>
</comment>
<dbReference type="EMBL" id="JAATJE010000002">
    <property type="protein sequence ID" value="NJC34852.1"/>
    <property type="molecule type" value="Genomic_DNA"/>
</dbReference>
<dbReference type="Proteomes" id="UP000734218">
    <property type="component" value="Unassembled WGS sequence"/>
</dbReference>
<evidence type="ECO:0000313" key="3">
    <source>
        <dbReference type="Proteomes" id="UP000734218"/>
    </source>
</evidence>